<dbReference type="AlphaFoldDB" id="A0A4R6EEW0"/>
<reference evidence="1 2" key="1">
    <citation type="submission" date="2019-03" db="EMBL/GenBank/DDBJ databases">
        <title>Genomic Encyclopedia of Type Strains, Phase IV (KMG-IV): sequencing the most valuable type-strain genomes for metagenomic binning, comparative biology and taxonomic classification.</title>
        <authorList>
            <person name="Goeker M."/>
        </authorList>
    </citation>
    <scope>NUCLEOTIDE SEQUENCE [LARGE SCALE GENOMIC DNA]</scope>
    <source>
        <strain evidence="1 2">DSM 12121</strain>
    </source>
</reference>
<evidence type="ECO:0000313" key="2">
    <source>
        <dbReference type="Proteomes" id="UP000295129"/>
    </source>
</evidence>
<protein>
    <submittedName>
        <fullName evidence="1">Uncharacterized protein</fullName>
    </submittedName>
</protein>
<proteinExistence type="predicted"/>
<name>A0A4R6EEW0_9RHOO</name>
<dbReference type="EMBL" id="SNVV01000001">
    <property type="protein sequence ID" value="TDN56784.1"/>
    <property type="molecule type" value="Genomic_DNA"/>
</dbReference>
<dbReference type="OrthoDB" id="5297125at2"/>
<comment type="caution">
    <text evidence="1">The sequence shown here is derived from an EMBL/GenBank/DDBJ whole genome shotgun (WGS) entry which is preliminary data.</text>
</comment>
<keyword evidence="2" id="KW-1185">Reference proteome</keyword>
<dbReference type="RefSeq" id="WP_133587409.1">
    <property type="nucleotide sequence ID" value="NZ_SNVV01000001.1"/>
</dbReference>
<evidence type="ECO:0000313" key="1">
    <source>
        <dbReference type="EMBL" id="TDN56784.1"/>
    </source>
</evidence>
<dbReference type="Proteomes" id="UP000295129">
    <property type="component" value="Unassembled WGS sequence"/>
</dbReference>
<sequence>METSLAPRWLKPDGSPISCHEKIKVLNENYGELRQLAQDALEDAVLMGCSEAQVRAALREMIDELVNPYREAE</sequence>
<accession>A0A4R6EEW0</accession>
<organism evidence="1 2">
    <name type="scientific">Azoarcus indigens</name>
    <dbReference type="NCBI Taxonomy" id="29545"/>
    <lineage>
        <taxon>Bacteria</taxon>
        <taxon>Pseudomonadati</taxon>
        <taxon>Pseudomonadota</taxon>
        <taxon>Betaproteobacteria</taxon>
        <taxon>Rhodocyclales</taxon>
        <taxon>Zoogloeaceae</taxon>
        <taxon>Azoarcus</taxon>
    </lineage>
</organism>
<gene>
    <name evidence="1" type="ORF">C7389_101163</name>
</gene>